<keyword evidence="7 9" id="KW-0057">Aromatic amino acid biosynthesis</keyword>
<evidence type="ECO:0000313" key="11">
    <source>
        <dbReference type="EMBL" id="MXO53769.1"/>
    </source>
</evidence>
<dbReference type="OrthoDB" id="9796196at2"/>
<sequence>MTDIKICGLSTPETLDAAVDAGATHVGFVHYEKSPRHVSLEQAAKLRRRVPESVKLVLVQVAMQPEPLARAYEAIRPDVIQFHGSETPEWIRLVRDTVKVESWRSIGLRSAETLDNAKKFEGAADRLLFDAPAKALPGGNGVSFQWSLLDGWEPFMPWALAGGLTPDNVGEAIARTGAPLVDASSGLETEPGVKDIERIKAFCEAVRAADAA</sequence>
<comment type="caution">
    <text evidence="11">The sequence shown here is derived from an EMBL/GenBank/DDBJ whole genome shotgun (WGS) entry which is preliminary data.</text>
</comment>
<dbReference type="InterPro" id="IPR013785">
    <property type="entry name" value="Aldolase_TIM"/>
</dbReference>
<feature type="domain" description="N-(5'phosphoribosyl) anthranilate isomerase (PRAI)" evidence="10">
    <location>
        <begin position="4"/>
        <end position="204"/>
    </location>
</feature>
<comment type="pathway">
    <text evidence="2 9">Amino-acid biosynthesis; L-tryptophan biosynthesis; L-tryptophan from chorismate: step 3/5.</text>
</comment>
<protein>
    <recommendedName>
        <fullName evidence="4 9">N-(5'-phosphoribosyl)anthranilate isomerase</fullName>
        <shortName evidence="9">PRAI</shortName>
        <ecNumber evidence="3 9">5.3.1.24</ecNumber>
    </recommendedName>
</protein>
<dbReference type="PANTHER" id="PTHR42894:SF1">
    <property type="entry name" value="N-(5'-PHOSPHORIBOSYL)ANTHRANILATE ISOMERASE"/>
    <property type="match status" value="1"/>
</dbReference>
<dbReference type="GO" id="GO:0004640">
    <property type="term" value="F:phosphoribosylanthranilate isomerase activity"/>
    <property type="evidence" value="ECO:0007669"/>
    <property type="project" value="UniProtKB-UniRule"/>
</dbReference>
<evidence type="ECO:0000256" key="2">
    <source>
        <dbReference type="ARBA" id="ARBA00004664"/>
    </source>
</evidence>
<reference evidence="11 12" key="1">
    <citation type="submission" date="2019-12" db="EMBL/GenBank/DDBJ databases">
        <title>Genomic-based taxomic classification of the family Erythrobacteraceae.</title>
        <authorList>
            <person name="Xu L."/>
        </authorList>
    </citation>
    <scope>NUCLEOTIDE SEQUENCE [LARGE SCALE GENOMIC DNA]</scope>
    <source>
        <strain evidence="11 12">JCM 17468</strain>
    </source>
</reference>
<dbReference type="UniPathway" id="UPA00035">
    <property type="reaction ID" value="UER00042"/>
</dbReference>
<evidence type="ECO:0000259" key="10">
    <source>
        <dbReference type="Pfam" id="PF00697"/>
    </source>
</evidence>
<gene>
    <name evidence="9" type="primary">trpF</name>
    <name evidence="11" type="ORF">GRI47_07085</name>
</gene>
<comment type="catalytic activity">
    <reaction evidence="1 9">
        <text>N-(5-phospho-beta-D-ribosyl)anthranilate = 1-(2-carboxyphenylamino)-1-deoxy-D-ribulose 5-phosphate</text>
        <dbReference type="Rhea" id="RHEA:21540"/>
        <dbReference type="ChEBI" id="CHEBI:18277"/>
        <dbReference type="ChEBI" id="CHEBI:58613"/>
        <dbReference type="EC" id="5.3.1.24"/>
    </reaction>
</comment>
<evidence type="ECO:0000256" key="6">
    <source>
        <dbReference type="ARBA" id="ARBA00022822"/>
    </source>
</evidence>
<name>A0A844Y8J0_9SPHN</name>
<keyword evidence="12" id="KW-1185">Reference proteome</keyword>
<evidence type="ECO:0000256" key="3">
    <source>
        <dbReference type="ARBA" id="ARBA00012572"/>
    </source>
</evidence>
<keyword evidence="5 9" id="KW-0028">Amino-acid biosynthesis</keyword>
<evidence type="ECO:0000256" key="7">
    <source>
        <dbReference type="ARBA" id="ARBA00023141"/>
    </source>
</evidence>
<dbReference type="Pfam" id="PF00697">
    <property type="entry name" value="PRAI"/>
    <property type="match status" value="1"/>
</dbReference>
<evidence type="ECO:0000256" key="9">
    <source>
        <dbReference type="HAMAP-Rule" id="MF_00135"/>
    </source>
</evidence>
<evidence type="ECO:0000256" key="5">
    <source>
        <dbReference type="ARBA" id="ARBA00022605"/>
    </source>
</evidence>
<dbReference type="RefSeq" id="WP_160660584.1">
    <property type="nucleotide sequence ID" value="NZ_BAABDV010000001.1"/>
</dbReference>
<dbReference type="CDD" id="cd00405">
    <property type="entry name" value="PRAI"/>
    <property type="match status" value="1"/>
</dbReference>
<evidence type="ECO:0000256" key="8">
    <source>
        <dbReference type="ARBA" id="ARBA00023235"/>
    </source>
</evidence>
<keyword evidence="6 9" id="KW-0822">Tryptophan biosynthesis</keyword>
<dbReference type="Proteomes" id="UP000430272">
    <property type="component" value="Unassembled WGS sequence"/>
</dbReference>
<dbReference type="InterPro" id="IPR001240">
    <property type="entry name" value="PRAI_dom"/>
</dbReference>
<dbReference type="GO" id="GO:0000162">
    <property type="term" value="P:L-tryptophan biosynthetic process"/>
    <property type="evidence" value="ECO:0007669"/>
    <property type="project" value="UniProtKB-UniRule"/>
</dbReference>
<evidence type="ECO:0000256" key="4">
    <source>
        <dbReference type="ARBA" id="ARBA00022272"/>
    </source>
</evidence>
<keyword evidence="8 9" id="KW-0413">Isomerase</keyword>
<comment type="similarity">
    <text evidence="9">Belongs to the TrpF family.</text>
</comment>
<accession>A0A844Y8J0</accession>
<dbReference type="NCBIfam" id="NF002295">
    <property type="entry name" value="PRK01222.1-1"/>
    <property type="match status" value="1"/>
</dbReference>
<dbReference type="EC" id="5.3.1.24" evidence="3 9"/>
<dbReference type="SUPFAM" id="SSF51366">
    <property type="entry name" value="Ribulose-phoshate binding barrel"/>
    <property type="match status" value="1"/>
</dbReference>
<proteinExistence type="inferred from homology"/>
<evidence type="ECO:0000313" key="12">
    <source>
        <dbReference type="Proteomes" id="UP000430272"/>
    </source>
</evidence>
<dbReference type="Gene3D" id="3.20.20.70">
    <property type="entry name" value="Aldolase class I"/>
    <property type="match status" value="1"/>
</dbReference>
<dbReference type="InterPro" id="IPR044643">
    <property type="entry name" value="TrpF_fam"/>
</dbReference>
<dbReference type="PANTHER" id="PTHR42894">
    <property type="entry name" value="N-(5'-PHOSPHORIBOSYL)ANTHRANILATE ISOMERASE"/>
    <property type="match status" value="1"/>
</dbReference>
<dbReference type="AlphaFoldDB" id="A0A844Y8J0"/>
<dbReference type="EMBL" id="WTYD01000001">
    <property type="protein sequence ID" value="MXO53769.1"/>
    <property type="molecule type" value="Genomic_DNA"/>
</dbReference>
<organism evidence="11 12">
    <name type="scientific">Qipengyuania pelagi</name>
    <dbReference type="NCBI Taxonomy" id="994320"/>
    <lineage>
        <taxon>Bacteria</taxon>
        <taxon>Pseudomonadati</taxon>
        <taxon>Pseudomonadota</taxon>
        <taxon>Alphaproteobacteria</taxon>
        <taxon>Sphingomonadales</taxon>
        <taxon>Erythrobacteraceae</taxon>
        <taxon>Qipengyuania</taxon>
    </lineage>
</organism>
<evidence type="ECO:0000256" key="1">
    <source>
        <dbReference type="ARBA" id="ARBA00001164"/>
    </source>
</evidence>
<dbReference type="HAMAP" id="MF_00135">
    <property type="entry name" value="PRAI"/>
    <property type="match status" value="1"/>
</dbReference>
<dbReference type="InterPro" id="IPR011060">
    <property type="entry name" value="RibuloseP-bd_barrel"/>
</dbReference>